<sequence length="494" mass="54964">MGRASQMDTPLVIKNFSSEDDYMSVKSFNDVKLVFKTETVKIWRIAFPMALSLLFQYLTNSSTYIYAGHIGDIELSSISVYHGVIGSIYFFLLLGMSNALATLCGQAFGAGQVQYTGIYVQRSWIVLVVTSIILLPIFAYATPILKLLGQEKEIAHLAGKYAIQIIPHMFSFAIIFPIQSFLLAQSKVKVIMCTSFVALLIQNGLLYIFTYVFKWGTTGLAMATNITGWCIAVVLVVYVVGWCKDGWFGLSWMAFKDLWIFTKLSLASSVMTCLEHWYITCIVILTGQLHNPVIAVGSYSICHNVQGWQSMLLLGISSAVSVRVSNALGMSHPRAAKYSFYVTMFQSLLLAIIFMTIIFLSKEQFAIIFTNSKEMIEAVGDLAYLLGLTMLISSASHVISGVVIGSGWQVMVAYINLACYYIVGLPIGIFLGFKQQLGVKGLWGGTMCGNILQILVLILIIWKTNWTKEVEQTANRIRIWSSNNIKKDMIENVT</sequence>
<keyword evidence="4 6" id="KW-1133">Transmembrane helix</keyword>
<evidence type="ECO:0000256" key="4">
    <source>
        <dbReference type="ARBA" id="ARBA00022989"/>
    </source>
</evidence>
<feature type="transmembrane region" description="Helical" evidence="6">
    <location>
        <begin position="42"/>
        <end position="59"/>
    </location>
</feature>
<keyword evidence="3 6" id="KW-0812">Transmembrane</keyword>
<evidence type="ECO:0000256" key="1">
    <source>
        <dbReference type="ARBA" id="ARBA00004141"/>
    </source>
</evidence>
<evidence type="ECO:0000313" key="7">
    <source>
        <dbReference type="EMBL" id="KAK7315107.1"/>
    </source>
</evidence>
<dbReference type="NCBIfam" id="TIGR00797">
    <property type="entry name" value="matE"/>
    <property type="match status" value="1"/>
</dbReference>
<feature type="transmembrane region" description="Helical" evidence="6">
    <location>
        <begin position="79"/>
        <end position="103"/>
    </location>
</feature>
<dbReference type="CDD" id="cd13132">
    <property type="entry name" value="MATE_eukaryotic"/>
    <property type="match status" value="1"/>
</dbReference>
<feature type="transmembrane region" description="Helical" evidence="6">
    <location>
        <begin position="411"/>
        <end position="433"/>
    </location>
</feature>
<evidence type="ECO:0000256" key="3">
    <source>
        <dbReference type="ARBA" id="ARBA00022692"/>
    </source>
</evidence>
<feature type="transmembrane region" description="Helical" evidence="6">
    <location>
        <begin position="442"/>
        <end position="462"/>
    </location>
</feature>
<organism evidence="7 8">
    <name type="scientific">Canavalia gladiata</name>
    <name type="common">Sword bean</name>
    <name type="synonym">Dolichos gladiatus</name>
    <dbReference type="NCBI Taxonomy" id="3824"/>
    <lineage>
        <taxon>Eukaryota</taxon>
        <taxon>Viridiplantae</taxon>
        <taxon>Streptophyta</taxon>
        <taxon>Embryophyta</taxon>
        <taxon>Tracheophyta</taxon>
        <taxon>Spermatophyta</taxon>
        <taxon>Magnoliopsida</taxon>
        <taxon>eudicotyledons</taxon>
        <taxon>Gunneridae</taxon>
        <taxon>Pentapetalae</taxon>
        <taxon>rosids</taxon>
        <taxon>fabids</taxon>
        <taxon>Fabales</taxon>
        <taxon>Fabaceae</taxon>
        <taxon>Papilionoideae</taxon>
        <taxon>50 kb inversion clade</taxon>
        <taxon>NPAAA clade</taxon>
        <taxon>indigoferoid/millettioid clade</taxon>
        <taxon>Phaseoleae</taxon>
        <taxon>Canavalia</taxon>
    </lineage>
</organism>
<comment type="subcellular location">
    <subcellularLocation>
        <location evidence="1">Membrane</location>
        <topology evidence="1">Multi-pass membrane protein</topology>
    </subcellularLocation>
</comment>
<evidence type="ECO:0000313" key="8">
    <source>
        <dbReference type="Proteomes" id="UP001367508"/>
    </source>
</evidence>
<feature type="transmembrane region" description="Helical" evidence="6">
    <location>
        <begin position="219"/>
        <end position="243"/>
    </location>
</feature>
<dbReference type="GO" id="GO:1990961">
    <property type="term" value="P:xenobiotic detoxification by transmembrane export across the plasma membrane"/>
    <property type="evidence" value="ECO:0007669"/>
    <property type="project" value="InterPro"/>
</dbReference>
<evidence type="ECO:0000256" key="2">
    <source>
        <dbReference type="ARBA" id="ARBA00010199"/>
    </source>
</evidence>
<comment type="similarity">
    <text evidence="2 6">Belongs to the multi antimicrobial extrusion (MATE) (TC 2.A.66.1) family.</text>
</comment>
<keyword evidence="5 6" id="KW-0472">Membrane</keyword>
<protein>
    <recommendedName>
        <fullName evidence="6">Protein DETOXIFICATION</fullName>
    </recommendedName>
    <alternativeName>
        <fullName evidence="6">Multidrug and toxic compound extrusion protein</fullName>
    </alternativeName>
</protein>
<feature type="transmembrane region" description="Helical" evidence="6">
    <location>
        <begin position="161"/>
        <end position="183"/>
    </location>
</feature>
<keyword evidence="8" id="KW-1185">Reference proteome</keyword>
<dbReference type="GO" id="GO:0042910">
    <property type="term" value="F:xenobiotic transmembrane transporter activity"/>
    <property type="evidence" value="ECO:0007669"/>
    <property type="project" value="InterPro"/>
</dbReference>
<dbReference type="Pfam" id="PF01554">
    <property type="entry name" value="MatE"/>
    <property type="match status" value="2"/>
</dbReference>
<dbReference type="Proteomes" id="UP001367508">
    <property type="component" value="Unassembled WGS sequence"/>
</dbReference>
<name>A0AAN9PYI6_CANGL</name>
<dbReference type="GO" id="GO:0015297">
    <property type="term" value="F:antiporter activity"/>
    <property type="evidence" value="ECO:0007669"/>
    <property type="project" value="InterPro"/>
</dbReference>
<evidence type="ECO:0000256" key="5">
    <source>
        <dbReference type="ARBA" id="ARBA00023136"/>
    </source>
</evidence>
<gene>
    <name evidence="7" type="ORF">VNO77_33639</name>
</gene>
<feature type="transmembrane region" description="Helical" evidence="6">
    <location>
        <begin position="382"/>
        <end position="405"/>
    </location>
</feature>
<evidence type="ECO:0000256" key="6">
    <source>
        <dbReference type="RuleBase" id="RU004914"/>
    </source>
</evidence>
<reference evidence="7 8" key="1">
    <citation type="submission" date="2024-01" db="EMBL/GenBank/DDBJ databases">
        <title>The genomes of 5 underutilized Papilionoideae crops provide insights into root nodulation and disease resistanc.</title>
        <authorList>
            <person name="Jiang F."/>
        </authorList>
    </citation>
    <scope>NUCLEOTIDE SEQUENCE [LARGE SCALE GENOMIC DNA]</scope>
    <source>
        <strain evidence="7">LVBAO_FW01</strain>
        <tissue evidence="7">Leaves</tissue>
    </source>
</reference>
<feature type="transmembrane region" description="Helical" evidence="6">
    <location>
        <begin position="190"/>
        <end position="213"/>
    </location>
</feature>
<dbReference type="AlphaFoldDB" id="A0AAN9PYI6"/>
<comment type="caution">
    <text evidence="7">The sequence shown here is derived from an EMBL/GenBank/DDBJ whole genome shotgun (WGS) entry which is preliminary data.</text>
</comment>
<feature type="transmembrane region" description="Helical" evidence="6">
    <location>
        <begin position="264"/>
        <end position="285"/>
    </location>
</feature>
<dbReference type="InterPro" id="IPR002528">
    <property type="entry name" value="MATE_fam"/>
</dbReference>
<feature type="transmembrane region" description="Helical" evidence="6">
    <location>
        <begin position="124"/>
        <end position="141"/>
    </location>
</feature>
<feature type="transmembrane region" description="Helical" evidence="6">
    <location>
        <begin position="338"/>
        <end position="361"/>
    </location>
</feature>
<dbReference type="EMBL" id="JAYMYQ010000008">
    <property type="protein sequence ID" value="KAK7315107.1"/>
    <property type="molecule type" value="Genomic_DNA"/>
</dbReference>
<dbReference type="PANTHER" id="PTHR11206">
    <property type="entry name" value="MULTIDRUG RESISTANCE PROTEIN"/>
    <property type="match status" value="1"/>
</dbReference>
<accession>A0AAN9PYI6</accession>
<dbReference type="InterPro" id="IPR045069">
    <property type="entry name" value="MATE_euk"/>
</dbReference>
<dbReference type="GO" id="GO:0016020">
    <property type="term" value="C:membrane"/>
    <property type="evidence" value="ECO:0007669"/>
    <property type="project" value="UniProtKB-SubCell"/>
</dbReference>
<proteinExistence type="inferred from homology"/>